<evidence type="ECO:0000256" key="4">
    <source>
        <dbReference type="ARBA" id="ARBA00022723"/>
    </source>
</evidence>
<evidence type="ECO:0000256" key="6">
    <source>
        <dbReference type="ARBA" id="ARBA00023004"/>
    </source>
</evidence>
<evidence type="ECO:0000256" key="1">
    <source>
        <dbReference type="ARBA" id="ARBA00001971"/>
    </source>
</evidence>
<keyword evidence="10" id="KW-0812">Transmembrane</keyword>
<evidence type="ECO:0000256" key="5">
    <source>
        <dbReference type="ARBA" id="ARBA00023002"/>
    </source>
</evidence>
<feature type="binding site" description="axial binding residue" evidence="8">
    <location>
        <position position="415"/>
    </location>
    <ligand>
        <name>heme</name>
        <dbReference type="ChEBI" id="CHEBI:30413"/>
    </ligand>
    <ligandPart>
        <name>Fe</name>
        <dbReference type="ChEBI" id="CHEBI:18248"/>
    </ligandPart>
</feature>
<accession>A0AAJ0D5P5</accession>
<keyword evidence="3 8" id="KW-0349">Heme</keyword>
<dbReference type="GO" id="GO:0005506">
    <property type="term" value="F:iron ion binding"/>
    <property type="evidence" value="ECO:0007669"/>
    <property type="project" value="InterPro"/>
</dbReference>
<dbReference type="Proteomes" id="UP001271007">
    <property type="component" value="Unassembled WGS sequence"/>
</dbReference>
<keyword evidence="6 8" id="KW-0408">Iron</keyword>
<dbReference type="SUPFAM" id="SSF48264">
    <property type="entry name" value="Cytochrome P450"/>
    <property type="match status" value="1"/>
</dbReference>
<feature type="transmembrane region" description="Helical" evidence="10">
    <location>
        <begin position="20"/>
        <end position="41"/>
    </location>
</feature>
<dbReference type="PROSITE" id="PS00086">
    <property type="entry name" value="CYTOCHROME_P450"/>
    <property type="match status" value="1"/>
</dbReference>
<reference evidence="11" key="1">
    <citation type="submission" date="2023-04" db="EMBL/GenBank/DDBJ databases">
        <title>Black Yeasts Isolated from many extreme environments.</title>
        <authorList>
            <person name="Coleine C."/>
            <person name="Stajich J.E."/>
            <person name="Selbmann L."/>
        </authorList>
    </citation>
    <scope>NUCLEOTIDE SEQUENCE</scope>
    <source>
        <strain evidence="11">CCFEE 5312</strain>
    </source>
</reference>
<keyword evidence="4 8" id="KW-0479">Metal-binding</keyword>
<comment type="caution">
    <text evidence="11">The sequence shown here is derived from an EMBL/GenBank/DDBJ whole genome shotgun (WGS) entry which is preliminary data.</text>
</comment>
<evidence type="ECO:0000256" key="8">
    <source>
        <dbReference type="PIRSR" id="PIRSR602403-1"/>
    </source>
</evidence>
<dbReference type="GO" id="GO:0004497">
    <property type="term" value="F:monooxygenase activity"/>
    <property type="evidence" value="ECO:0007669"/>
    <property type="project" value="UniProtKB-KW"/>
</dbReference>
<evidence type="ECO:0000313" key="12">
    <source>
        <dbReference type="Proteomes" id="UP001271007"/>
    </source>
</evidence>
<comment type="similarity">
    <text evidence="2 9">Belongs to the cytochrome P450 family.</text>
</comment>
<dbReference type="Gene3D" id="1.10.630.10">
    <property type="entry name" value="Cytochrome P450"/>
    <property type="match status" value="1"/>
</dbReference>
<evidence type="ECO:0000256" key="10">
    <source>
        <dbReference type="SAM" id="Phobius"/>
    </source>
</evidence>
<dbReference type="GO" id="GO:0016705">
    <property type="term" value="F:oxidoreductase activity, acting on paired donors, with incorporation or reduction of molecular oxygen"/>
    <property type="evidence" value="ECO:0007669"/>
    <property type="project" value="InterPro"/>
</dbReference>
<dbReference type="EMBL" id="JAWDJX010000080">
    <property type="protein sequence ID" value="KAK3046776.1"/>
    <property type="molecule type" value="Genomic_DNA"/>
</dbReference>
<dbReference type="InterPro" id="IPR050121">
    <property type="entry name" value="Cytochrome_P450_monoxygenase"/>
</dbReference>
<dbReference type="InterPro" id="IPR036396">
    <property type="entry name" value="Cyt_P450_sf"/>
</dbReference>
<keyword evidence="12" id="KW-1185">Reference proteome</keyword>
<gene>
    <name evidence="11" type="ORF">LTR09_011757</name>
</gene>
<dbReference type="PRINTS" id="PR00465">
    <property type="entry name" value="EP450IV"/>
</dbReference>
<comment type="cofactor">
    <cofactor evidence="1 8">
        <name>heme</name>
        <dbReference type="ChEBI" id="CHEBI:30413"/>
    </cofactor>
</comment>
<dbReference type="PRINTS" id="PR00385">
    <property type="entry name" value="P450"/>
</dbReference>
<keyword evidence="7 9" id="KW-0503">Monooxygenase</keyword>
<dbReference type="AlphaFoldDB" id="A0AAJ0D5P5"/>
<evidence type="ECO:0000256" key="9">
    <source>
        <dbReference type="RuleBase" id="RU000461"/>
    </source>
</evidence>
<dbReference type="InterPro" id="IPR001128">
    <property type="entry name" value="Cyt_P450"/>
</dbReference>
<dbReference type="GO" id="GO:0020037">
    <property type="term" value="F:heme binding"/>
    <property type="evidence" value="ECO:0007669"/>
    <property type="project" value="InterPro"/>
</dbReference>
<evidence type="ECO:0000313" key="11">
    <source>
        <dbReference type="EMBL" id="KAK3046776.1"/>
    </source>
</evidence>
<keyword evidence="10" id="KW-0472">Membrane</keyword>
<proteinExistence type="inferred from homology"/>
<dbReference type="PANTHER" id="PTHR24305">
    <property type="entry name" value="CYTOCHROME P450"/>
    <property type="match status" value="1"/>
</dbReference>
<keyword evidence="10" id="KW-1133">Transmembrane helix</keyword>
<sequence>MDLFGSSGLSSSRLASTNGLITVTFLAALVSAIAFVSSRIISHPLKHIPGSTLATLSTWPLFWQSIRGKRANWIVQQHQKHGPVIRIAPHKVCISSDTGIKLIYGNKAVKTHVYDTFRYRGVKMCIGLPDVKSAHSRRKALLPAFSRQNLLEMEPVIRNHLQHFLDWLEKFEVTNTPVDTFKWFRYLTFDVITDIAFGQQIGMLQSGDSHFIGQVELRNQRNGLYAIRARDSWASAGEANRPRVDILSRIEEGGKVDPSTALSDEEVIAEMMEILNAGSDTTANTAMFTSWELARRPDVQTKLHEELKAAFPDPKESLDIERLERLPFFDGVCREGLRLHAPIPSYLERYSPPGGITVCEVPIPAGTIVGMQAYTNHRDPSVYPDPDNFAPERWYEATAAMKTNYFPFSAGPRACVGLK</sequence>
<dbReference type="PANTHER" id="PTHR24305:SF29">
    <property type="entry name" value="BENZOATE-PARA-HYDROXYLASE"/>
    <property type="match status" value="1"/>
</dbReference>
<dbReference type="Pfam" id="PF00067">
    <property type="entry name" value="p450"/>
    <property type="match status" value="2"/>
</dbReference>
<organism evidence="11 12">
    <name type="scientific">Extremus antarcticus</name>
    <dbReference type="NCBI Taxonomy" id="702011"/>
    <lineage>
        <taxon>Eukaryota</taxon>
        <taxon>Fungi</taxon>
        <taxon>Dikarya</taxon>
        <taxon>Ascomycota</taxon>
        <taxon>Pezizomycotina</taxon>
        <taxon>Dothideomycetes</taxon>
        <taxon>Dothideomycetidae</taxon>
        <taxon>Mycosphaerellales</taxon>
        <taxon>Extremaceae</taxon>
        <taxon>Extremus</taxon>
    </lineage>
</organism>
<name>A0AAJ0D5P5_9PEZI</name>
<dbReference type="InterPro" id="IPR017972">
    <property type="entry name" value="Cyt_P450_CS"/>
</dbReference>
<evidence type="ECO:0000256" key="7">
    <source>
        <dbReference type="ARBA" id="ARBA00023033"/>
    </source>
</evidence>
<evidence type="ECO:0000256" key="2">
    <source>
        <dbReference type="ARBA" id="ARBA00010617"/>
    </source>
</evidence>
<dbReference type="InterPro" id="IPR002403">
    <property type="entry name" value="Cyt_P450_E_grp-IV"/>
</dbReference>
<evidence type="ECO:0008006" key="13">
    <source>
        <dbReference type="Google" id="ProtNLM"/>
    </source>
</evidence>
<keyword evidence="5 9" id="KW-0560">Oxidoreductase</keyword>
<evidence type="ECO:0000256" key="3">
    <source>
        <dbReference type="ARBA" id="ARBA00022617"/>
    </source>
</evidence>
<protein>
    <recommendedName>
        <fullName evidence="13">Cytochrome P450</fullName>
    </recommendedName>
</protein>